<reference evidence="1" key="1">
    <citation type="journal article" date="2014" name="Int. J. Syst. Evol. Microbiol.">
        <title>Complete genome of a new Firmicutes species belonging to the dominant human colonic microbiota ('Ruminococcus bicirculans') reveals two chromosomes and a selective capacity to utilize plant glucans.</title>
        <authorList>
            <consortium name="NISC Comparative Sequencing Program"/>
            <person name="Wegmann U."/>
            <person name="Louis P."/>
            <person name="Goesmann A."/>
            <person name="Henrissat B."/>
            <person name="Duncan S.H."/>
            <person name="Flint H.J."/>
        </authorList>
    </citation>
    <scope>NUCLEOTIDE SEQUENCE</scope>
    <source>
        <strain evidence="1">CGMCC 1.15644</strain>
    </source>
</reference>
<reference evidence="1" key="4">
    <citation type="submission" date="2024-05" db="EMBL/GenBank/DDBJ databases">
        <authorList>
            <person name="Sun Q."/>
            <person name="Zhou Y."/>
        </authorList>
    </citation>
    <scope>NUCLEOTIDE SEQUENCE</scope>
    <source>
        <strain evidence="1">CGMCC 1.15644</strain>
    </source>
</reference>
<proteinExistence type="predicted"/>
<dbReference type="RefSeq" id="WP_132530009.1">
    <property type="nucleotide sequence ID" value="NZ_BMJO01000003.1"/>
</dbReference>
<evidence type="ECO:0000313" key="1">
    <source>
        <dbReference type="EMBL" id="GGE52832.1"/>
    </source>
</evidence>
<evidence type="ECO:0000313" key="2">
    <source>
        <dbReference type="EMBL" id="TCO28919.1"/>
    </source>
</evidence>
<dbReference type="AlphaFoldDB" id="A0A4R2HJ04"/>
<organism evidence="2 3">
    <name type="scientific">Pedobacter psychrotolerans</name>
    <dbReference type="NCBI Taxonomy" id="1843235"/>
    <lineage>
        <taxon>Bacteria</taxon>
        <taxon>Pseudomonadati</taxon>
        <taxon>Bacteroidota</taxon>
        <taxon>Sphingobacteriia</taxon>
        <taxon>Sphingobacteriales</taxon>
        <taxon>Sphingobacteriaceae</taxon>
        <taxon>Pedobacter</taxon>
    </lineage>
</organism>
<evidence type="ECO:0000313" key="4">
    <source>
        <dbReference type="Proteomes" id="UP000622648"/>
    </source>
</evidence>
<name>A0A4R2HJ04_9SPHI</name>
<gene>
    <name evidence="2" type="ORF">EV200_102337</name>
    <name evidence="1" type="ORF">GCM10011413_18900</name>
</gene>
<comment type="caution">
    <text evidence="2">The sequence shown here is derived from an EMBL/GenBank/DDBJ whole genome shotgun (WGS) entry which is preliminary data.</text>
</comment>
<dbReference type="OrthoDB" id="769834at2"/>
<reference evidence="2 3" key="3">
    <citation type="submission" date="2019-03" db="EMBL/GenBank/DDBJ databases">
        <title>Genomic Encyclopedia of Type Strains, Phase IV (KMG-IV): sequencing the most valuable type-strain genomes for metagenomic binning, comparative biology and taxonomic classification.</title>
        <authorList>
            <person name="Goeker M."/>
        </authorList>
    </citation>
    <scope>NUCLEOTIDE SEQUENCE [LARGE SCALE GENOMIC DNA]</scope>
    <source>
        <strain evidence="2 3">DSM 103236</strain>
    </source>
</reference>
<protein>
    <submittedName>
        <fullName evidence="2">Uncharacterized protein</fullName>
    </submittedName>
</protein>
<dbReference type="Proteomes" id="UP000622648">
    <property type="component" value="Unassembled WGS sequence"/>
</dbReference>
<reference evidence="4" key="2">
    <citation type="journal article" date="2019" name="Int. J. Syst. Evol. Microbiol.">
        <title>The Global Catalogue of Microorganisms (GCM) 10K type strain sequencing project: providing services to taxonomists for standard genome sequencing and annotation.</title>
        <authorList>
            <consortium name="The Broad Institute Genomics Platform"/>
            <consortium name="The Broad Institute Genome Sequencing Center for Infectious Disease"/>
            <person name="Wu L."/>
            <person name="Ma J."/>
        </authorList>
    </citation>
    <scope>NUCLEOTIDE SEQUENCE [LARGE SCALE GENOMIC DNA]</scope>
    <source>
        <strain evidence="4">CGMCC 1.15644</strain>
    </source>
</reference>
<dbReference type="Proteomes" id="UP000295684">
    <property type="component" value="Unassembled WGS sequence"/>
</dbReference>
<dbReference type="EMBL" id="SLWO01000002">
    <property type="protein sequence ID" value="TCO28919.1"/>
    <property type="molecule type" value="Genomic_DNA"/>
</dbReference>
<evidence type="ECO:0000313" key="3">
    <source>
        <dbReference type="Proteomes" id="UP000295684"/>
    </source>
</evidence>
<keyword evidence="4" id="KW-1185">Reference proteome</keyword>
<sequence>MEAYKFKTKVSENGTIVVPDGFDVKNKEVEVIILDEVVSFPKKMTGAEFVEKFAGVIQNIDADKAKWAYLKEKHNL</sequence>
<dbReference type="EMBL" id="BMJO01000003">
    <property type="protein sequence ID" value="GGE52832.1"/>
    <property type="molecule type" value="Genomic_DNA"/>
</dbReference>
<accession>A0A4R2HJ04</accession>